<sequence>MSDLDVITAADQARQSALASAVSAIQSLQQGAPEVPDGNDPTVQAFQRQLFVVLDSNFWDVVAQALTAIESNQAYTGYAPFIPDHTVTDFAHVDGSLDYNLGITFGDPFFNADYTCQREVITHEFFHYVVGAQHHYGTTSTQDALACPHHLAELVFDIAVGEVGGCGDGATCF</sequence>
<proteinExistence type="predicted"/>
<dbReference type="Gene3D" id="3.40.390.10">
    <property type="entry name" value="Collagenase (Catalytic Domain)"/>
    <property type="match status" value="1"/>
</dbReference>
<reference evidence="1 2" key="1">
    <citation type="submission" date="2019-09" db="EMBL/GenBank/DDBJ databases">
        <title>Goodfellowia gen. nov., a new genus of the Pseudonocardineae related to Actinoalloteichus, containing Goodfellowia coeruleoviolacea gen. nov., comb. nov. gen. nov., comb. nov.</title>
        <authorList>
            <person name="Labeda D."/>
        </authorList>
    </citation>
    <scope>NUCLEOTIDE SEQUENCE [LARGE SCALE GENOMIC DNA]</scope>
    <source>
        <strain evidence="1 2">AN110305</strain>
    </source>
</reference>
<dbReference type="AlphaFoldDB" id="A0A5B2WGL5"/>
<keyword evidence="2" id="KW-1185">Reference proteome</keyword>
<accession>A0A5B2WGL5</accession>
<name>A0A5B2WGL5_9PSEU</name>
<organism evidence="1 2">
    <name type="scientific">Solihabitans fulvus</name>
    <dbReference type="NCBI Taxonomy" id="1892852"/>
    <lineage>
        <taxon>Bacteria</taxon>
        <taxon>Bacillati</taxon>
        <taxon>Actinomycetota</taxon>
        <taxon>Actinomycetes</taxon>
        <taxon>Pseudonocardiales</taxon>
        <taxon>Pseudonocardiaceae</taxon>
        <taxon>Solihabitans</taxon>
    </lineage>
</organism>
<gene>
    <name evidence="1" type="ORF">F0L68_39335</name>
</gene>
<evidence type="ECO:0000313" key="1">
    <source>
        <dbReference type="EMBL" id="KAA2249546.1"/>
    </source>
</evidence>
<dbReference type="GO" id="GO:0008237">
    <property type="term" value="F:metallopeptidase activity"/>
    <property type="evidence" value="ECO:0007669"/>
    <property type="project" value="InterPro"/>
</dbReference>
<dbReference type="OrthoDB" id="292596at2"/>
<comment type="caution">
    <text evidence="1">The sequence shown here is derived from an EMBL/GenBank/DDBJ whole genome shotgun (WGS) entry which is preliminary data.</text>
</comment>
<dbReference type="RefSeq" id="WP_149855019.1">
    <property type="nucleotide sequence ID" value="NZ_VUOB01000094.1"/>
</dbReference>
<dbReference type="InterPro" id="IPR024079">
    <property type="entry name" value="MetalloPept_cat_dom_sf"/>
</dbReference>
<dbReference type="Proteomes" id="UP000323454">
    <property type="component" value="Unassembled WGS sequence"/>
</dbReference>
<evidence type="ECO:0008006" key="3">
    <source>
        <dbReference type="Google" id="ProtNLM"/>
    </source>
</evidence>
<reference evidence="1 2" key="2">
    <citation type="submission" date="2019-09" db="EMBL/GenBank/DDBJ databases">
        <authorList>
            <person name="Jin C."/>
        </authorList>
    </citation>
    <scope>NUCLEOTIDE SEQUENCE [LARGE SCALE GENOMIC DNA]</scope>
    <source>
        <strain evidence="1 2">AN110305</strain>
    </source>
</reference>
<protein>
    <recommendedName>
        <fullName evidence="3">Lysine-specific metallo-endopeptidase domain-containing protein</fullName>
    </recommendedName>
</protein>
<dbReference type="EMBL" id="VUOB01000094">
    <property type="protein sequence ID" value="KAA2249546.1"/>
    <property type="molecule type" value="Genomic_DNA"/>
</dbReference>
<evidence type="ECO:0000313" key="2">
    <source>
        <dbReference type="Proteomes" id="UP000323454"/>
    </source>
</evidence>